<keyword evidence="11" id="KW-1185">Reference proteome</keyword>
<dbReference type="PANTHER" id="PTHR11129">
    <property type="entry name" value="PROTEIN FARNESYLTRANSFERASE ALPHA SUBUNIT/RAB GERANYLGERANYL TRANSFERASE ALPHA SUBUNIT"/>
    <property type="match status" value="1"/>
</dbReference>
<evidence type="ECO:0000256" key="3">
    <source>
        <dbReference type="ARBA" id="ARBA00014772"/>
    </source>
</evidence>
<evidence type="ECO:0000256" key="1">
    <source>
        <dbReference type="ARBA" id="ARBA00006734"/>
    </source>
</evidence>
<evidence type="ECO:0000313" key="10">
    <source>
        <dbReference type="EMBL" id="CAG9797100.1"/>
    </source>
</evidence>
<organism evidence="10 11">
    <name type="scientific">Chironomus riparius</name>
    <dbReference type="NCBI Taxonomy" id="315576"/>
    <lineage>
        <taxon>Eukaryota</taxon>
        <taxon>Metazoa</taxon>
        <taxon>Ecdysozoa</taxon>
        <taxon>Arthropoda</taxon>
        <taxon>Hexapoda</taxon>
        <taxon>Insecta</taxon>
        <taxon>Pterygota</taxon>
        <taxon>Neoptera</taxon>
        <taxon>Endopterygota</taxon>
        <taxon>Diptera</taxon>
        <taxon>Nematocera</taxon>
        <taxon>Chironomoidea</taxon>
        <taxon>Chironomidae</taxon>
        <taxon>Chironominae</taxon>
        <taxon>Chironomus</taxon>
    </lineage>
</organism>
<dbReference type="GO" id="GO:0097354">
    <property type="term" value="P:prenylation"/>
    <property type="evidence" value="ECO:0007669"/>
    <property type="project" value="UniProtKB-UniRule"/>
</dbReference>
<comment type="similarity">
    <text evidence="1 9">Belongs to the protein prenyltransferase subunit alpha family.</text>
</comment>
<evidence type="ECO:0000313" key="11">
    <source>
        <dbReference type="Proteomes" id="UP001153620"/>
    </source>
</evidence>
<dbReference type="Pfam" id="PF01239">
    <property type="entry name" value="PPTA"/>
    <property type="match status" value="4"/>
</dbReference>
<dbReference type="OrthoDB" id="1658at2759"/>
<comment type="catalytic activity">
    <reaction evidence="8 9">
        <text>geranylgeranyl diphosphate + L-cysteinyl-[protein] = S-geranylgeranyl-L-cysteinyl-[protein] + diphosphate</text>
        <dbReference type="Rhea" id="RHEA:21240"/>
        <dbReference type="Rhea" id="RHEA-COMP:10131"/>
        <dbReference type="Rhea" id="RHEA-COMP:11537"/>
        <dbReference type="ChEBI" id="CHEBI:29950"/>
        <dbReference type="ChEBI" id="CHEBI:33019"/>
        <dbReference type="ChEBI" id="CHEBI:57533"/>
        <dbReference type="ChEBI" id="CHEBI:86021"/>
        <dbReference type="EC" id="2.5.1.60"/>
    </reaction>
</comment>
<reference evidence="10" key="2">
    <citation type="submission" date="2022-10" db="EMBL/GenBank/DDBJ databases">
        <authorList>
            <consortium name="ENA_rothamsted_submissions"/>
            <consortium name="culmorum"/>
            <person name="King R."/>
        </authorList>
    </citation>
    <scope>NUCLEOTIDE SEQUENCE</scope>
</reference>
<keyword evidence="6" id="KW-0677">Repeat</keyword>
<dbReference type="InterPro" id="IPR002088">
    <property type="entry name" value="Prenyl_trans_a"/>
</dbReference>
<name>A0A9N9WL59_9DIPT</name>
<protein>
    <recommendedName>
        <fullName evidence="3 9">Geranylgeranyl transferase type-2 subunit alpha</fullName>
        <ecNumber evidence="2 9">2.5.1.60</ecNumber>
    </recommendedName>
    <alternativeName>
        <fullName evidence="7 9">Geranylgeranyl transferase type II subunit alpha</fullName>
    </alternativeName>
</protein>
<proteinExistence type="inferred from homology"/>
<evidence type="ECO:0000256" key="4">
    <source>
        <dbReference type="ARBA" id="ARBA00022602"/>
    </source>
</evidence>
<dbReference type="Gene3D" id="2.60.40.1130">
    <property type="entry name" value="Rab geranylgeranyltransferase alpha-subunit, insert domain"/>
    <property type="match status" value="1"/>
</dbReference>
<keyword evidence="4 9" id="KW-0637">Prenyltransferase</keyword>
<dbReference type="EMBL" id="OU895877">
    <property type="protein sequence ID" value="CAG9797100.1"/>
    <property type="molecule type" value="Genomic_DNA"/>
</dbReference>
<dbReference type="Gene3D" id="1.25.40.120">
    <property type="entry name" value="Protein prenylyltransferase"/>
    <property type="match status" value="1"/>
</dbReference>
<evidence type="ECO:0000256" key="6">
    <source>
        <dbReference type="ARBA" id="ARBA00022737"/>
    </source>
</evidence>
<evidence type="ECO:0000256" key="5">
    <source>
        <dbReference type="ARBA" id="ARBA00022679"/>
    </source>
</evidence>
<evidence type="ECO:0000256" key="8">
    <source>
        <dbReference type="ARBA" id="ARBA00047658"/>
    </source>
</evidence>
<dbReference type="PANTHER" id="PTHR11129:SF2">
    <property type="entry name" value="GERANYLGERANYL TRANSFERASE TYPE-2 SUBUNIT ALPHA"/>
    <property type="match status" value="1"/>
</dbReference>
<evidence type="ECO:0000256" key="7">
    <source>
        <dbReference type="ARBA" id="ARBA00031267"/>
    </source>
</evidence>
<evidence type="ECO:0000256" key="2">
    <source>
        <dbReference type="ARBA" id="ARBA00012656"/>
    </source>
</evidence>
<comment type="function">
    <text evidence="9">Catalyzes the transfer of a geranyl-geranyl moiety from geranyl-geranyl pyrophosphate to cysteines occuring in specific C-terminal amino acid sequences.</text>
</comment>
<dbReference type="FunFam" id="1.25.40.120:FF:000035">
    <property type="entry name" value="Geranylgeranyl transferase type-2 subunit alpha"/>
    <property type="match status" value="1"/>
</dbReference>
<dbReference type="GO" id="GO:0005968">
    <property type="term" value="C:Rab-protein geranylgeranyltransferase complex"/>
    <property type="evidence" value="ECO:0007669"/>
    <property type="project" value="TreeGrafter"/>
</dbReference>
<accession>A0A9N9WL59</accession>
<reference evidence="10" key="1">
    <citation type="submission" date="2022-01" db="EMBL/GenBank/DDBJ databases">
        <authorList>
            <person name="King R."/>
        </authorList>
    </citation>
    <scope>NUCLEOTIDE SEQUENCE</scope>
</reference>
<keyword evidence="5 9" id="KW-0808">Transferase</keyword>
<sequence length="476" mass="55769">MHGRLKVRTSAEEAARKKKEQDLKAKAYRIGMDKIFSLRSSESFGSELLELTGKILSVNPDLSTLWNIRRECILKMTEENKEDSTLFDRDLGFTELCLQIQPKSYGAWHHRSWILENSPKPDWDKEVNLCKLYLKKDERNFHCWDYRRYVVKKANVSAEKEFEFCDDKIQKNFSNYSSWFYRSQLLPILHPHESDQSRPISEEKLKEELEIVITAAFTDPNDSSAWFYQRYLLGYSDPKFDIACFKLIKQHMIIAFTKAVDLNRDKISIFIDNNCDSQWMAISGNKSDCIWINRGDFEITDEILIKVTHADQEYSLTAKKYDKSAVIGCKLPSFGYEFGIAVKEELKNQLESCNQLLEFEPDSKFTLLTAALLMRSLDRFHYHEETLEYLKKLQTVDPLRYGYYRDLASKWILEVKLKEFVESGKYEKIDLTALDLTTVYYNQFLVIANEIDLRENPALNKNSCKFSLVEGCNVSF</sequence>
<dbReference type="GO" id="GO:0004663">
    <property type="term" value="F:Rab geranylgeranyltransferase activity"/>
    <property type="evidence" value="ECO:0007669"/>
    <property type="project" value="UniProtKB-UniRule"/>
</dbReference>
<dbReference type="AlphaFoldDB" id="A0A9N9WL59"/>
<dbReference type="Proteomes" id="UP001153620">
    <property type="component" value="Chromosome 1"/>
</dbReference>
<dbReference type="EC" id="2.5.1.60" evidence="2 9"/>
<gene>
    <name evidence="10" type="ORF">CHIRRI_LOCUS101</name>
</gene>
<dbReference type="SUPFAM" id="SSF48439">
    <property type="entry name" value="Protein prenylyltransferase"/>
    <property type="match status" value="1"/>
</dbReference>
<dbReference type="PROSITE" id="PS51147">
    <property type="entry name" value="PFTA"/>
    <property type="match status" value="4"/>
</dbReference>
<evidence type="ECO:0000256" key="9">
    <source>
        <dbReference type="RuleBase" id="RU367120"/>
    </source>
</evidence>